<dbReference type="Proteomes" id="UP000271098">
    <property type="component" value="Unassembled WGS sequence"/>
</dbReference>
<dbReference type="AlphaFoldDB" id="A0A183ECX0"/>
<accession>A0A183ECX0</accession>
<keyword evidence="1" id="KW-1133">Transmembrane helix</keyword>
<gene>
    <name evidence="2" type="ORF">GPUH_LOCUS18811</name>
</gene>
<proteinExistence type="predicted"/>
<evidence type="ECO:0000313" key="2">
    <source>
        <dbReference type="EMBL" id="VDN32501.1"/>
    </source>
</evidence>
<name>A0A183ECX0_9BILA</name>
<evidence type="ECO:0000313" key="3">
    <source>
        <dbReference type="Proteomes" id="UP000271098"/>
    </source>
</evidence>
<keyword evidence="3" id="KW-1185">Reference proteome</keyword>
<sequence length="140" mass="15325">MTGDAVGKSVSDTEIENFKPTIASFSDVGPELRKALYEHNNHAIEQEFLDVEAKVGMKREHIVCVISGLIGLYLLFGEEAGLLCNLIGFAYPATASVATFLLLYLMLPQTRGAQLVHAKLIAPLYAKIFTPENNNNVQKS</sequence>
<protein>
    <submittedName>
        <fullName evidence="4">Signal peptidase complex subunit 2</fullName>
    </submittedName>
</protein>
<dbReference type="EMBL" id="UYRT01087383">
    <property type="protein sequence ID" value="VDN32501.1"/>
    <property type="molecule type" value="Genomic_DNA"/>
</dbReference>
<reference evidence="4" key="1">
    <citation type="submission" date="2016-06" db="UniProtKB">
        <authorList>
            <consortium name="WormBaseParasite"/>
        </authorList>
    </citation>
    <scope>IDENTIFICATION</scope>
</reference>
<reference evidence="2 3" key="2">
    <citation type="submission" date="2018-11" db="EMBL/GenBank/DDBJ databases">
        <authorList>
            <consortium name="Pathogen Informatics"/>
        </authorList>
    </citation>
    <scope>NUCLEOTIDE SEQUENCE [LARGE SCALE GENOMIC DNA]</scope>
</reference>
<dbReference type="WBParaSite" id="GPUH_0001883601-mRNA-1">
    <property type="protein sequence ID" value="GPUH_0001883601-mRNA-1"/>
    <property type="gene ID" value="GPUH_0001883601"/>
</dbReference>
<organism evidence="4">
    <name type="scientific">Gongylonema pulchrum</name>
    <dbReference type="NCBI Taxonomy" id="637853"/>
    <lineage>
        <taxon>Eukaryota</taxon>
        <taxon>Metazoa</taxon>
        <taxon>Ecdysozoa</taxon>
        <taxon>Nematoda</taxon>
        <taxon>Chromadorea</taxon>
        <taxon>Rhabditida</taxon>
        <taxon>Spirurina</taxon>
        <taxon>Spiruromorpha</taxon>
        <taxon>Spiruroidea</taxon>
        <taxon>Gongylonematidae</taxon>
        <taxon>Gongylonema</taxon>
    </lineage>
</organism>
<keyword evidence="1" id="KW-0812">Transmembrane</keyword>
<evidence type="ECO:0000313" key="4">
    <source>
        <dbReference type="WBParaSite" id="GPUH_0001883601-mRNA-1"/>
    </source>
</evidence>
<dbReference type="OrthoDB" id="5867546at2759"/>
<keyword evidence="1" id="KW-0472">Membrane</keyword>
<feature type="transmembrane region" description="Helical" evidence="1">
    <location>
        <begin position="89"/>
        <end position="107"/>
    </location>
</feature>
<evidence type="ECO:0000256" key="1">
    <source>
        <dbReference type="SAM" id="Phobius"/>
    </source>
</evidence>
<feature type="transmembrane region" description="Helical" evidence="1">
    <location>
        <begin position="61"/>
        <end position="77"/>
    </location>
</feature>